<dbReference type="Proteomes" id="UP001243375">
    <property type="component" value="Unassembled WGS sequence"/>
</dbReference>
<evidence type="ECO:0000313" key="1">
    <source>
        <dbReference type="EMBL" id="KAJ9114994.1"/>
    </source>
</evidence>
<proteinExistence type="predicted"/>
<organism evidence="1 2">
    <name type="scientific">Naganishia vaughanmartiniae</name>
    <dbReference type="NCBI Taxonomy" id="1424756"/>
    <lineage>
        <taxon>Eukaryota</taxon>
        <taxon>Fungi</taxon>
        <taxon>Dikarya</taxon>
        <taxon>Basidiomycota</taxon>
        <taxon>Agaricomycotina</taxon>
        <taxon>Tremellomycetes</taxon>
        <taxon>Filobasidiales</taxon>
        <taxon>Filobasidiaceae</taxon>
        <taxon>Naganishia</taxon>
    </lineage>
</organism>
<keyword evidence="2" id="KW-1185">Reference proteome</keyword>
<protein>
    <submittedName>
        <fullName evidence="1">Uncharacterized protein</fullName>
    </submittedName>
</protein>
<sequence length="1524" mass="172646">MSSSPQTACWNLHRLTCVGPLTAGSNPNASLEYADMESIGEGVPEPSAEESLEGSSSDTSSPTTSFMRSNKPPSSASTSFPLAEAPKLLAQEVNLPTLFDFATSLASIRDVPITEDLQKLLDSERRRQQVLFSIREKKQKRLDKDRASAGFEFMDNHADAKDEQQGRVRLFTEEREAVIGMQLEKNCDYGERHTEPLLLEPSKQDQILVQGLVDLIQREVGDNTKFPLDQKFCLKRHSEVSAEKILPGHVVIDDSHQDIIMFRYPTATSSTAAERLMMDYMCCSFAGQGVDSWIKALESSVATRYPEQPFSTEVKLYLINRHLDMQEIGNSVPDFAQIFPSRTHGYSSSAIQGTWTSLRIGMTLEIYAAPAKLYQTPPHGWMIAHRRAILQHLYPGELPAQAFDSPRGPAIVDLEQFYRQLPQPPALSTRLLDSLQPPEMSASLLPFQKRSIAWLLQRERVSDFDRIAFYHSETWEKVVIGSADDGVPVAYSRLTGKVLPIEAFPEWACDSQEVDSEDIDDFTSEKDEFGLHNVRGSMLCEEMGLGKTLEVIALVMLNRRQNQDLVANVLYDRTLEMNVTEVSATLIVTPETLIGQWRQEIKQHAPTLRVLVYEGWKTLLQPLDDAFPAGKRKTVAPEEEVWRYQELVDKWMQRVAEADIVLTTFGTVQMDWDVAPPPAKRARRSCATYVDKVRPLSALLLCHWYRVAIDEIQELDIASASKAANMIKTIKRDYSLAISGTPAKASVQDLASSLSFLGVKMPPQVWNRIVTPAYSKAFHAIFNNIAIRHPKSSLSAQELTIPPQQRFLVPIRLSSIEWAYYKETYENNMDRLQRSQHGYTDSGRLRAVLHTLRMICTHLQVGLLGPNPNANGGRAVRLRLDNRIMPILDALQRMEDDAEAAVFSRFVEVCRHQIRRTLLLILQDSKNWKLSVRIYEELYRDVTHQLTYFETKAAGISDDHDGTASAADDDQETDERVNRLNILGSRKNALRLLHHEIAFRLGDIYSSNEVDFEDKSQKEDEWYSTAGRMRSELLESSAKSANEYRPKLVTATRRSKVNDFEELEIEYPGQLGLRGQRIQEPLTIRIDCLNDNAEFLWNARAKIITALQEAIDSTSTPSGGVDGKDYQQTLQEQHELEAYMWFYQCALADRTEFMVEERSALALQADKAEAIRQAEAEDQEAQAEEVDIREELTKQRNDIRHAAQKGISLKAAYIGLNAIRSNTFIRPEEDAICRMEVDRLKAVIRSQTQIIKRLTEEFTVMNGGFNRRVAHYKALQAISDTVEEVELETGDAAEDLVKINERIVTAQAAYDKVNARRRYLTSVRMESTEDMCPICCEQLGDGRAADAVILACLHRLCASCYRELCFKFDRPVCPTCRRRVEMNDDVQKITYKLAEPLGILGEIKAEDAESASIQSTLNPADYNIAPEDPEMLSVHVKGSWGSKLDRLIRQLKYWRQTQPEVKHIIFSSWKDALRIVEAALNANGISWRGRSVKKDDTSIQEFTEDPDILVFLLHGERENSGLTL</sequence>
<evidence type="ECO:0000313" key="2">
    <source>
        <dbReference type="Proteomes" id="UP001243375"/>
    </source>
</evidence>
<dbReference type="EMBL" id="JASBWU010000017">
    <property type="protein sequence ID" value="KAJ9114994.1"/>
    <property type="molecule type" value="Genomic_DNA"/>
</dbReference>
<comment type="caution">
    <text evidence="1">The sequence shown here is derived from an EMBL/GenBank/DDBJ whole genome shotgun (WGS) entry which is preliminary data.</text>
</comment>
<gene>
    <name evidence="1" type="ORF">QFC22_005322</name>
</gene>
<name>A0ACC2WV49_9TREE</name>
<accession>A0ACC2WV49</accession>
<reference evidence="1" key="1">
    <citation type="submission" date="2023-04" db="EMBL/GenBank/DDBJ databases">
        <title>Draft Genome sequencing of Naganishia species isolated from polar environments using Oxford Nanopore Technology.</title>
        <authorList>
            <person name="Leo P."/>
            <person name="Venkateswaran K."/>
        </authorList>
    </citation>
    <scope>NUCLEOTIDE SEQUENCE</scope>
    <source>
        <strain evidence="1">MNA-CCFEE 5425</strain>
    </source>
</reference>